<name>A0A6J6C126_9ZZZZ</name>
<dbReference type="GO" id="GO:0005829">
    <property type="term" value="C:cytosol"/>
    <property type="evidence" value="ECO:0007669"/>
    <property type="project" value="TreeGrafter"/>
</dbReference>
<dbReference type="Gene3D" id="1.25.40.10">
    <property type="entry name" value="Tetratricopeptide repeat domain"/>
    <property type="match status" value="1"/>
</dbReference>
<evidence type="ECO:0000313" key="5">
    <source>
        <dbReference type="EMBL" id="CAB4544657.1"/>
    </source>
</evidence>
<evidence type="ECO:0000256" key="1">
    <source>
        <dbReference type="ARBA" id="ARBA00022448"/>
    </source>
</evidence>
<reference evidence="5" key="1">
    <citation type="submission" date="2020-05" db="EMBL/GenBank/DDBJ databases">
        <authorList>
            <person name="Chiriac C."/>
            <person name="Salcher M."/>
            <person name="Ghai R."/>
            <person name="Kavagutti S V."/>
        </authorList>
    </citation>
    <scope>NUCLEOTIDE SEQUENCE</scope>
</reference>
<evidence type="ECO:0000259" key="4">
    <source>
        <dbReference type="PROSITE" id="PS51352"/>
    </source>
</evidence>
<evidence type="ECO:0000256" key="2">
    <source>
        <dbReference type="ARBA" id="ARBA00022982"/>
    </source>
</evidence>
<dbReference type="GO" id="GO:0015035">
    <property type="term" value="F:protein-disulfide reductase activity"/>
    <property type="evidence" value="ECO:0007669"/>
    <property type="project" value="TreeGrafter"/>
</dbReference>
<keyword evidence="2" id="KW-0249">Electron transport</keyword>
<dbReference type="GO" id="GO:0006950">
    <property type="term" value="P:response to stress"/>
    <property type="evidence" value="ECO:0007669"/>
    <property type="project" value="UniProtKB-ARBA"/>
</dbReference>
<dbReference type="InterPro" id="IPR011990">
    <property type="entry name" value="TPR-like_helical_dom_sf"/>
</dbReference>
<evidence type="ECO:0000256" key="3">
    <source>
        <dbReference type="ARBA" id="ARBA00023157"/>
    </source>
</evidence>
<protein>
    <submittedName>
        <fullName evidence="5">Unannotated protein</fullName>
    </submittedName>
</protein>
<keyword evidence="3" id="KW-1015">Disulfide bond</keyword>
<dbReference type="PANTHER" id="PTHR45663">
    <property type="entry name" value="GEO12009P1"/>
    <property type="match status" value="1"/>
</dbReference>
<keyword evidence="1" id="KW-0813">Transport</keyword>
<dbReference type="Gene3D" id="3.40.30.10">
    <property type="entry name" value="Glutaredoxin"/>
    <property type="match status" value="1"/>
</dbReference>
<dbReference type="CDD" id="cd02947">
    <property type="entry name" value="TRX_family"/>
    <property type="match status" value="1"/>
</dbReference>
<dbReference type="InterPro" id="IPR013766">
    <property type="entry name" value="Thioredoxin_domain"/>
</dbReference>
<feature type="domain" description="Thioredoxin" evidence="4">
    <location>
        <begin position="14"/>
        <end position="130"/>
    </location>
</feature>
<accession>A0A6J6C126</accession>
<dbReference type="PROSITE" id="PS51352">
    <property type="entry name" value="THIOREDOXIN_2"/>
    <property type="match status" value="1"/>
</dbReference>
<sequence>MTTRYRRGRWPRFLVSGRILQPVIIDVTDETLEADVLNRSMTTPVVVDLWAPWCGPCKTLGPMIEAAVAATEGRVVLAKINVDENPASSQAFKVQSIPAVFAISGGKIVDQFVGALPEDKIIEFVNGLVAPAEPSAVDVLREQGDEESLRQALAIEPDNSDVIIDLAELLAGENRGDEALELLARIPETAETRRIAAYVRSGAGISSTEQIEERLESLLLEVKTNDDARQEFIDLLELLGPEDPRTGSWRKRLTTTLF</sequence>
<dbReference type="PANTHER" id="PTHR45663:SF11">
    <property type="entry name" value="GEO12009P1"/>
    <property type="match status" value="1"/>
</dbReference>
<proteinExistence type="predicted"/>
<organism evidence="5">
    <name type="scientific">freshwater metagenome</name>
    <dbReference type="NCBI Taxonomy" id="449393"/>
    <lineage>
        <taxon>unclassified sequences</taxon>
        <taxon>metagenomes</taxon>
        <taxon>ecological metagenomes</taxon>
    </lineage>
</organism>
<dbReference type="InterPro" id="IPR017937">
    <property type="entry name" value="Thioredoxin_CS"/>
</dbReference>
<dbReference type="InterPro" id="IPR036249">
    <property type="entry name" value="Thioredoxin-like_sf"/>
</dbReference>
<dbReference type="Pfam" id="PF14561">
    <property type="entry name" value="TPR_20"/>
    <property type="match status" value="1"/>
</dbReference>
<dbReference type="EMBL" id="CAEZSU010000031">
    <property type="protein sequence ID" value="CAB4544657.1"/>
    <property type="molecule type" value="Genomic_DNA"/>
</dbReference>
<dbReference type="SUPFAM" id="SSF52833">
    <property type="entry name" value="Thioredoxin-like"/>
    <property type="match status" value="1"/>
</dbReference>
<dbReference type="AlphaFoldDB" id="A0A6J6C126"/>
<dbReference type="GO" id="GO:0045454">
    <property type="term" value="P:cell redox homeostasis"/>
    <property type="evidence" value="ECO:0007669"/>
    <property type="project" value="TreeGrafter"/>
</dbReference>
<dbReference type="Pfam" id="PF00085">
    <property type="entry name" value="Thioredoxin"/>
    <property type="match status" value="1"/>
</dbReference>
<gene>
    <name evidence="5" type="ORF">UFOPK1495_00424</name>
</gene>
<dbReference type="PROSITE" id="PS00194">
    <property type="entry name" value="THIOREDOXIN_1"/>
    <property type="match status" value="1"/>
</dbReference>